<organism evidence="3 4">
    <name type="scientific">Calicophoron daubneyi</name>
    <name type="common">Rumen fluke</name>
    <name type="synonym">Paramphistomum daubneyi</name>
    <dbReference type="NCBI Taxonomy" id="300641"/>
    <lineage>
        <taxon>Eukaryota</taxon>
        <taxon>Metazoa</taxon>
        <taxon>Spiralia</taxon>
        <taxon>Lophotrochozoa</taxon>
        <taxon>Platyhelminthes</taxon>
        <taxon>Trematoda</taxon>
        <taxon>Digenea</taxon>
        <taxon>Plagiorchiida</taxon>
        <taxon>Pronocephalata</taxon>
        <taxon>Paramphistomoidea</taxon>
        <taxon>Paramphistomidae</taxon>
        <taxon>Calicophoron</taxon>
    </lineage>
</organism>
<keyword evidence="2" id="KW-0547">Nucleotide-binding</keyword>
<dbReference type="PANTHER" id="PTHR47978">
    <property type="match status" value="1"/>
</dbReference>
<dbReference type="FunFam" id="3.40.50.300:FF:001447">
    <property type="entry name" value="Ras-related protein Rab-1B"/>
    <property type="match status" value="1"/>
</dbReference>
<dbReference type="GO" id="GO:0003924">
    <property type="term" value="F:GTPase activity"/>
    <property type="evidence" value="ECO:0007669"/>
    <property type="project" value="InterPro"/>
</dbReference>
<dbReference type="Proteomes" id="UP001497525">
    <property type="component" value="Unassembled WGS sequence"/>
</dbReference>
<sequence length="251" mass="27856">MDVNSDSEEELQVLGKQLKLVVVGDGASGKTTLITRYAEGEFDRDYIQTVGVDFFRKSVILPGDVEANVHLWDIGGQTLGGEMLERYLYGCQAVLFVYDITNVSSFENLEDWFIQVKKVVSGQQMVPPHYALVANKTDLHHMCVVGTEKHVRFAHEHEMTSYFVSAKTGESVNQCFLRIISAVLGIRLTFKDLEKHRAVLRANVEPVGDGRRHTGYKAANSAVVQTSLNDSRSTSGLKQNVSSSNLVCTLL</sequence>
<reference evidence="3" key="1">
    <citation type="submission" date="2024-06" db="EMBL/GenBank/DDBJ databases">
        <authorList>
            <person name="Liu X."/>
            <person name="Lenzi L."/>
            <person name="Haldenby T S."/>
            <person name="Uol C."/>
        </authorList>
    </citation>
    <scope>NUCLEOTIDE SEQUENCE</scope>
</reference>
<name>A0AAV2TIG6_CALDB</name>
<dbReference type="PROSITE" id="PS51421">
    <property type="entry name" value="RAS"/>
    <property type="match status" value="1"/>
</dbReference>
<dbReference type="GO" id="GO:0005525">
    <property type="term" value="F:GTP binding"/>
    <property type="evidence" value="ECO:0007669"/>
    <property type="project" value="InterPro"/>
</dbReference>
<comment type="similarity">
    <text evidence="1">Belongs to the small GTPase superfamily. Rab family.</text>
</comment>
<dbReference type="SMART" id="SM00175">
    <property type="entry name" value="RAB"/>
    <property type="match status" value="1"/>
</dbReference>
<dbReference type="Pfam" id="PF00071">
    <property type="entry name" value="Ras"/>
    <property type="match status" value="1"/>
</dbReference>
<comment type="caution">
    <text evidence="3">The sequence shown here is derived from an EMBL/GenBank/DDBJ whole genome shotgun (WGS) entry which is preliminary data.</text>
</comment>
<dbReference type="AlphaFoldDB" id="A0AAV2TIG6"/>
<dbReference type="SMART" id="SM00176">
    <property type="entry name" value="RAN"/>
    <property type="match status" value="1"/>
</dbReference>
<evidence type="ECO:0000256" key="1">
    <source>
        <dbReference type="ARBA" id="ARBA00006270"/>
    </source>
</evidence>
<dbReference type="NCBIfam" id="TIGR00231">
    <property type="entry name" value="small_GTP"/>
    <property type="match status" value="1"/>
</dbReference>
<dbReference type="SUPFAM" id="SSF52540">
    <property type="entry name" value="P-loop containing nucleoside triphosphate hydrolases"/>
    <property type="match status" value="1"/>
</dbReference>
<evidence type="ECO:0000313" key="4">
    <source>
        <dbReference type="Proteomes" id="UP001497525"/>
    </source>
</evidence>
<dbReference type="EMBL" id="CAXLJL010000268">
    <property type="protein sequence ID" value="CAL5135866.1"/>
    <property type="molecule type" value="Genomic_DNA"/>
</dbReference>
<evidence type="ECO:0008006" key="5">
    <source>
        <dbReference type="Google" id="ProtNLM"/>
    </source>
</evidence>
<dbReference type="InterPro" id="IPR005225">
    <property type="entry name" value="Small_GTP-bd"/>
</dbReference>
<dbReference type="PRINTS" id="PR00449">
    <property type="entry name" value="RASTRNSFRMNG"/>
</dbReference>
<protein>
    <recommendedName>
        <fullName evidence="5">Ras-related protein Rab-28</fullName>
    </recommendedName>
</protein>
<accession>A0AAV2TIG6</accession>
<evidence type="ECO:0000256" key="2">
    <source>
        <dbReference type="ARBA" id="ARBA00022741"/>
    </source>
</evidence>
<dbReference type="InterPro" id="IPR001806">
    <property type="entry name" value="Small_GTPase"/>
</dbReference>
<proteinExistence type="inferred from homology"/>
<dbReference type="InterPro" id="IPR027417">
    <property type="entry name" value="P-loop_NTPase"/>
</dbReference>
<dbReference type="PROSITE" id="PS51419">
    <property type="entry name" value="RAB"/>
    <property type="match status" value="1"/>
</dbReference>
<evidence type="ECO:0000313" key="3">
    <source>
        <dbReference type="EMBL" id="CAL5135866.1"/>
    </source>
</evidence>
<dbReference type="SMART" id="SM00173">
    <property type="entry name" value="RAS"/>
    <property type="match status" value="1"/>
</dbReference>
<gene>
    <name evidence="3" type="ORF">CDAUBV1_LOCUS9976</name>
</gene>
<dbReference type="SMART" id="SM00174">
    <property type="entry name" value="RHO"/>
    <property type="match status" value="1"/>
</dbReference>
<dbReference type="Gene3D" id="3.40.50.300">
    <property type="entry name" value="P-loop containing nucleotide triphosphate hydrolases"/>
    <property type="match status" value="1"/>
</dbReference>